<comment type="caution">
    <text evidence="2">The sequence shown here is derived from an EMBL/GenBank/DDBJ whole genome shotgun (WGS) entry which is preliminary data.</text>
</comment>
<evidence type="ECO:0000313" key="2">
    <source>
        <dbReference type="EMBL" id="KKN43744.1"/>
    </source>
</evidence>
<dbReference type="EMBL" id="LAZR01001492">
    <property type="protein sequence ID" value="KKN43744.1"/>
    <property type="molecule type" value="Genomic_DNA"/>
</dbReference>
<evidence type="ECO:0000256" key="1">
    <source>
        <dbReference type="SAM" id="Phobius"/>
    </source>
</evidence>
<reference evidence="2" key="1">
    <citation type="journal article" date="2015" name="Nature">
        <title>Complex archaea that bridge the gap between prokaryotes and eukaryotes.</title>
        <authorList>
            <person name="Spang A."/>
            <person name="Saw J.H."/>
            <person name="Jorgensen S.L."/>
            <person name="Zaremba-Niedzwiedzka K."/>
            <person name="Martijn J."/>
            <person name="Lind A.E."/>
            <person name="van Eijk R."/>
            <person name="Schleper C."/>
            <person name="Guy L."/>
            <person name="Ettema T.J."/>
        </authorList>
    </citation>
    <scope>NUCLEOTIDE SEQUENCE</scope>
</reference>
<keyword evidence="1" id="KW-1133">Transmembrane helix</keyword>
<protein>
    <submittedName>
        <fullName evidence="2">Uncharacterized protein</fullName>
    </submittedName>
</protein>
<sequence length="108" mass="11042">MQKIQLVKLLPLLLMLSVFAVSSHAATGNVDSLCSEISDDLSAAGGCVDDDDLEDTITSTGALVVLETGDSASLLTLAGVLVIGAIAFAIVIESTTGAISGTMKKFKR</sequence>
<feature type="transmembrane region" description="Helical" evidence="1">
    <location>
        <begin position="74"/>
        <end position="99"/>
    </location>
</feature>
<dbReference type="AlphaFoldDB" id="A0A0F9QMP7"/>
<organism evidence="2">
    <name type="scientific">marine sediment metagenome</name>
    <dbReference type="NCBI Taxonomy" id="412755"/>
    <lineage>
        <taxon>unclassified sequences</taxon>
        <taxon>metagenomes</taxon>
        <taxon>ecological metagenomes</taxon>
    </lineage>
</organism>
<keyword evidence="1" id="KW-0472">Membrane</keyword>
<keyword evidence="1" id="KW-0812">Transmembrane</keyword>
<name>A0A0F9QMP7_9ZZZZ</name>
<proteinExistence type="predicted"/>
<accession>A0A0F9QMP7</accession>
<gene>
    <name evidence="2" type="ORF">LCGC14_0700260</name>
</gene>